<reference evidence="2 3" key="1">
    <citation type="submission" date="2018-09" db="EMBL/GenBank/DDBJ databases">
        <title>Genome sequencing of strain BHWM-4.</title>
        <authorList>
            <person name="Heo J."/>
            <person name="Kim S.-J."/>
            <person name="Kwon S.-W."/>
        </authorList>
    </citation>
    <scope>NUCLEOTIDE SEQUENCE [LARGE SCALE GENOMIC DNA]</scope>
    <source>
        <strain evidence="2 3">BHWM-4</strain>
    </source>
</reference>
<evidence type="ECO:0000256" key="1">
    <source>
        <dbReference type="SAM" id="Phobius"/>
    </source>
</evidence>
<dbReference type="Proteomes" id="UP000272003">
    <property type="component" value="Chromosome"/>
</dbReference>
<organism evidence="2 3">
    <name type="scientific">Apilactobacillus bombintestini</name>
    <dbReference type="NCBI Taxonomy" id="2419772"/>
    <lineage>
        <taxon>Bacteria</taxon>
        <taxon>Bacillati</taxon>
        <taxon>Bacillota</taxon>
        <taxon>Bacilli</taxon>
        <taxon>Lactobacillales</taxon>
        <taxon>Lactobacillaceae</taxon>
        <taxon>Apilactobacillus</taxon>
    </lineage>
</organism>
<dbReference type="EMBL" id="CP032626">
    <property type="protein sequence ID" value="AYF91994.1"/>
    <property type="molecule type" value="Genomic_DNA"/>
</dbReference>
<gene>
    <name evidence="2" type="ORF">D7I45_00065</name>
</gene>
<keyword evidence="1" id="KW-1133">Transmembrane helix</keyword>
<sequence length="244" mass="28414">MYKLGCSGTFLLTLLMIFMFVNWAFTLTLAIIIVIGILVYVFLHNQNRVKQAKLNSAQTIDAAMSKETSFQFNSMVYRPITSPNDDVPNKEMIMRTDQMGYVKSNELSKREQDMKDSGYSMENIRVARIHVVQSYNAQYHLYDRYYAMLQEEADVTTVPNREMTVLIKQMVMSFYHKDFGLNLSIQNRSFDEKMIKKFVALCPEVNMSIRFFENANITNEAFLNEHIDKGCLNAFRNIMIGYDL</sequence>
<evidence type="ECO:0000313" key="2">
    <source>
        <dbReference type="EMBL" id="AYF91994.1"/>
    </source>
</evidence>
<proteinExistence type="predicted"/>
<name>A0A387AMW0_9LACO</name>
<feature type="transmembrane region" description="Helical" evidence="1">
    <location>
        <begin position="12"/>
        <end position="43"/>
    </location>
</feature>
<accession>A0A387AMW0</accession>
<keyword evidence="3" id="KW-1185">Reference proteome</keyword>
<dbReference type="KEGG" id="abom:D7I45_00065"/>
<dbReference type="AlphaFoldDB" id="A0A387AMW0"/>
<keyword evidence="1" id="KW-0472">Membrane</keyword>
<protein>
    <submittedName>
        <fullName evidence="2">Uncharacterized protein</fullName>
    </submittedName>
</protein>
<evidence type="ECO:0000313" key="3">
    <source>
        <dbReference type="Proteomes" id="UP000272003"/>
    </source>
</evidence>
<dbReference type="OrthoDB" id="2285904at2"/>
<keyword evidence="1" id="KW-0812">Transmembrane</keyword>